<dbReference type="AlphaFoldDB" id="A0A1H5ZZC8"/>
<dbReference type="InterPro" id="IPR043148">
    <property type="entry name" value="TagF_C"/>
</dbReference>
<name>A0A1H5ZZC8_9ACTN</name>
<evidence type="ECO:0000256" key="3">
    <source>
        <dbReference type="ARBA" id="ARBA00022475"/>
    </source>
</evidence>
<dbReference type="GO" id="GO:0047355">
    <property type="term" value="F:CDP-glycerol glycerophosphotransferase activity"/>
    <property type="evidence" value="ECO:0007669"/>
    <property type="project" value="InterPro"/>
</dbReference>
<dbReference type="PANTHER" id="PTHR37316">
    <property type="entry name" value="TEICHOIC ACID GLYCEROL-PHOSPHATE PRIMASE"/>
    <property type="match status" value="1"/>
</dbReference>
<dbReference type="Gene3D" id="3.40.50.11820">
    <property type="match status" value="1"/>
</dbReference>
<sequence>MPQRPDVSVVVIAYDDAARLPRAVGSVLAQSLGGVETIVVDDGSTDGTGRVADRLAAAHPGRVRAVHLPENSGGCGRPRNEGARRARGAYVMFLDSDDVLDRHACLNLFAAAEETGADLVSGRCVRVRPDDPGDRGRAWYPRLYERRTVLDSIRQRPDLLYDTLATNKCYRRDFLTGNGLAFVEDLHYEDLLFSAQAYLAARRIALIPHRVYTWHWQQEAGRGSISSRRDELRNFADRLEIHRRIDAALRAYDAADLKLHKDAKFVNHDLLLYLRELRRRGPRYRRRFLELAAAYMAELDPRVLEIANPMPAIAAFLLGRSDLEGALAAAEYGRSKVPELRAELTERDGRVYWGRLDGRPGHPVLDVTGLGVHTAPLDRVRPDNTLTRLERHGPLVRMAGRVRNPLGRIPPDAQMAAQVEFVDRRHGRRVFRTPAETAHAGDRIEWWAEFAPARLVRPLGFTDPIWDVRLRLTVGRERALTRPRPGDGALPEVTLPVRPRLTRLAGDRLTPYVTEGDYVAFRLTGGRRWQRAAHRIVRYAASTPVGGRLWRRVREAERRMRRRLNSRRTKLAVYNRLLVRLPVRKGTAVFESGLGAHYSGNPRYIYEELRRSSRPVRVFWSYAKTPHGFPEDADLVRRDSWGYYLALARAEFWVDDQGFPSGLRKRPGTTYLQTWHGSAFKRMGFDHPELKLAGPGEQQRFRRMVERFDCFLVRSRHDVRTLARGLGVAPATLLPVGYPRNDPLINGGDPAALAALRRSLDLDGRRVVLYAPTFRAEGDGGAAGRLELPFDPMRFARELGDTHVLLVRPHYLSAVGLPPGARHAVRDVGRLPDVTPLLLLADALVTDYSSIMFDYALLDRPMIFYTPDLAEYAGRARGCYFDLAEHAPGPVLDDEDALLAALADLDGQRVAHAARRRAFAARFGEYDRGIAARAVVERFFDGGGRR</sequence>
<dbReference type="InterPro" id="IPR043149">
    <property type="entry name" value="TagF_N"/>
</dbReference>
<dbReference type="Pfam" id="PF00535">
    <property type="entry name" value="Glycos_transf_2"/>
    <property type="match status" value="1"/>
</dbReference>
<dbReference type="SUPFAM" id="SSF53756">
    <property type="entry name" value="UDP-Glycosyltransferase/glycogen phosphorylase"/>
    <property type="match status" value="1"/>
</dbReference>
<keyword evidence="3" id="KW-1003">Cell membrane</keyword>
<evidence type="ECO:0000313" key="9">
    <source>
        <dbReference type="Proteomes" id="UP000236723"/>
    </source>
</evidence>
<reference evidence="9" key="1">
    <citation type="submission" date="2016-10" db="EMBL/GenBank/DDBJ databases">
        <authorList>
            <person name="Varghese N."/>
            <person name="Submissions S."/>
        </authorList>
    </citation>
    <scope>NUCLEOTIDE SEQUENCE [LARGE SCALE GENOMIC DNA]</scope>
    <source>
        <strain evidence="9">DSM 43163</strain>
    </source>
</reference>
<comment type="similarity">
    <text evidence="2">Belongs to the CDP-glycerol glycerophosphotransferase family.</text>
</comment>
<evidence type="ECO:0000259" key="7">
    <source>
        <dbReference type="Pfam" id="PF00535"/>
    </source>
</evidence>
<dbReference type="Gene3D" id="3.40.50.12580">
    <property type="match status" value="1"/>
</dbReference>
<proteinExistence type="inferred from homology"/>
<dbReference type="Proteomes" id="UP000236723">
    <property type="component" value="Unassembled WGS sequence"/>
</dbReference>
<evidence type="ECO:0000256" key="1">
    <source>
        <dbReference type="ARBA" id="ARBA00004202"/>
    </source>
</evidence>
<feature type="domain" description="Glycosyltransferase 2-like" evidence="7">
    <location>
        <begin position="8"/>
        <end position="173"/>
    </location>
</feature>
<gene>
    <name evidence="8" type="ORF">SAMN04489712_10580</name>
</gene>
<dbReference type="GO" id="GO:0019350">
    <property type="term" value="P:teichoic acid biosynthetic process"/>
    <property type="evidence" value="ECO:0007669"/>
    <property type="project" value="UniProtKB-KW"/>
</dbReference>
<comment type="subcellular location">
    <subcellularLocation>
        <location evidence="1">Cell membrane</location>
        <topology evidence="1">Peripheral membrane protein</topology>
    </subcellularLocation>
</comment>
<dbReference type="EMBL" id="FNVO01000005">
    <property type="protein sequence ID" value="SEG41462.1"/>
    <property type="molecule type" value="Genomic_DNA"/>
</dbReference>
<dbReference type="OrthoDB" id="3183633at2"/>
<keyword evidence="5" id="KW-0777">Teichoic acid biosynthesis</keyword>
<keyword evidence="4 8" id="KW-0808">Transferase</keyword>
<dbReference type="Gene3D" id="3.90.550.10">
    <property type="entry name" value="Spore Coat Polysaccharide Biosynthesis Protein SpsA, Chain A"/>
    <property type="match status" value="1"/>
</dbReference>
<evidence type="ECO:0000256" key="4">
    <source>
        <dbReference type="ARBA" id="ARBA00022679"/>
    </source>
</evidence>
<dbReference type="Pfam" id="PF04464">
    <property type="entry name" value="Glyphos_transf"/>
    <property type="match status" value="1"/>
</dbReference>
<keyword evidence="6" id="KW-0472">Membrane</keyword>
<keyword evidence="9" id="KW-1185">Reference proteome</keyword>
<evidence type="ECO:0000256" key="5">
    <source>
        <dbReference type="ARBA" id="ARBA00022944"/>
    </source>
</evidence>
<organism evidence="8 9">
    <name type="scientific">Thermomonospora echinospora</name>
    <dbReference type="NCBI Taxonomy" id="1992"/>
    <lineage>
        <taxon>Bacteria</taxon>
        <taxon>Bacillati</taxon>
        <taxon>Actinomycetota</taxon>
        <taxon>Actinomycetes</taxon>
        <taxon>Streptosporangiales</taxon>
        <taxon>Thermomonosporaceae</taxon>
        <taxon>Thermomonospora</taxon>
    </lineage>
</organism>
<dbReference type="PANTHER" id="PTHR37316:SF3">
    <property type="entry name" value="TEICHOIC ACID GLYCEROL-PHOSPHATE TRANSFERASE"/>
    <property type="match status" value="1"/>
</dbReference>
<dbReference type="InterPro" id="IPR029044">
    <property type="entry name" value="Nucleotide-diphossugar_trans"/>
</dbReference>
<evidence type="ECO:0000256" key="2">
    <source>
        <dbReference type="ARBA" id="ARBA00010488"/>
    </source>
</evidence>
<dbReference type="RefSeq" id="WP_103938086.1">
    <property type="nucleotide sequence ID" value="NZ_FNVO01000005.1"/>
</dbReference>
<dbReference type="InterPro" id="IPR051612">
    <property type="entry name" value="Teichoic_Acid_Biosynth"/>
</dbReference>
<dbReference type="InterPro" id="IPR007554">
    <property type="entry name" value="Glycerophosphate_synth"/>
</dbReference>
<dbReference type="GO" id="GO:0005886">
    <property type="term" value="C:plasma membrane"/>
    <property type="evidence" value="ECO:0007669"/>
    <property type="project" value="UniProtKB-SubCell"/>
</dbReference>
<evidence type="ECO:0000313" key="8">
    <source>
        <dbReference type="EMBL" id="SEG41462.1"/>
    </source>
</evidence>
<dbReference type="InterPro" id="IPR001173">
    <property type="entry name" value="Glyco_trans_2-like"/>
</dbReference>
<dbReference type="SUPFAM" id="SSF53448">
    <property type="entry name" value="Nucleotide-diphospho-sugar transferases"/>
    <property type="match status" value="1"/>
</dbReference>
<protein>
    <submittedName>
        <fullName evidence="8">CDP-glycerol glycerophosphotransferase</fullName>
    </submittedName>
</protein>
<accession>A0A1H5ZZC8</accession>
<evidence type="ECO:0000256" key="6">
    <source>
        <dbReference type="ARBA" id="ARBA00023136"/>
    </source>
</evidence>
<dbReference type="CDD" id="cd00761">
    <property type="entry name" value="Glyco_tranf_GTA_type"/>
    <property type="match status" value="1"/>
</dbReference>